<proteinExistence type="predicted"/>
<reference evidence="1" key="1">
    <citation type="submission" date="2021-11" db="EMBL/GenBank/DDBJ databases">
        <title>Fusarium solani-melongenae Genome sequencing and assembly.</title>
        <authorList>
            <person name="Xie S."/>
            <person name="Huang L."/>
            <person name="Zhang X."/>
        </authorList>
    </citation>
    <scope>NUCLEOTIDE SEQUENCE</scope>
    <source>
        <strain evidence="1">CRI 24-3</strain>
    </source>
</reference>
<keyword evidence="2" id="KW-1185">Reference proteome</keyword>
<evidence type="ECO:0000313" key="2">
    <source>
        <dbReference type="Proteomes" id="UP000830768"/>
    </source>
</evidence>
<dbReference type="EMBL" id="CP090035">
    <property type="protein sequence ID" value="UPK96005.1"/>
    <property type="molecule type" value="Genomic_DNA"/>
</dbReference>
<accession>A0ACD3Z467</accession>
<gene>
    <name evidence="1" type="ORF">LCI18_006940</name>
</gene>
<evidence type="ECO:0000313" key="1">
    <source>
        <dbReference type="EMBL" id="UPK96005.1"/>
    </source>
</evidence>
<organism evidence="1 2">
    <name type="scientific">Fusarium solani subsp. cucurbitae</name>
    <name type="common">Neocosmosporum cucurbitae</name>
    <dbReference type="NCBI Taxonomy" id="2747967"/>
    <lineage>
        <taxon>Eukaryota</taxon>
        <taxon>Fungi</taxon>
        <taxon>Dikarya</taxon>
        <taxon>Ascomycota</taxon>
        <taxon>Pezizomycotina</taxon>
        <taxon>Sordariomycetes</taxon>
        <taxon>Hypocreomycetidae</taxon>
        <taxon>Hypocreales</taxon>
        <taxon>Nectriaceae</taxon>
        <taxon>Fusarium</taxon>
        <taxon>Fusarium solani species complex</taxon>
    </lineage>
</organism>
<dbReference type="Proteomes" id="UP000830768">
    <property type="component" value="Chromosome 6"/>
</dbReference>
<protein>
    <submittedName>
        <fullName evidence="1">Uncharacterized protein</fullName>
    </submittedName>
</protein>
<name>A0ACD3Z467_FUSSC</name>
<sequence length="456" mass="52644">MSWCKLPFELRHDILTRLTEVESHTGKPLTGYAMVASEWQPIFEKVTFKNLPMFRVKQRRAYPREIGLALELPQHRHLRKPMFGRTRQDRAIGQMVLITRRGAGASPPLRGLERQQKQNNVAFTEAICALFDQLATWRRDEVHREGIALEIIADSISYWQKTVAKVQRLTNPVVIYVGNGWEFHPTNIPAWMWEKSLDAGKSDFHFSLKLDFQDARRLPRVQAITSLLISQRSVRHFEPGGITGIIHCLPSLTAFNWEVRRRAHWMMKHGFDEDLSKAILTWPSSLNDVRITQLQHLRSHPRPSPHLAELGSGLACRCRHLTCPSMNYSIDAFEFFRVMDQECYGLQHLVLRSEQMIIDELPGSNSHLISMAVESVNRMPKLRFLALYSTSSSHVGYFNYDLTEDMSMLSIRCSWPFEVDEKCLESWQAVLKGDGSGDVKWCIERLPIRGLSSLYQ</sequence>